<sequence>MIETKLKNSKNEKKQAQSFEKKLEKLKSAAVSNKQGKREYGLAILNEIAALIFEGLFNIPQGEDERPTIFNARRAWLGKALTPHFDIEKKSAGTVKVTISKQIHLMYYERCENEPTHLSLRVFVKISSTSKRMTAEELESVGSHINFLLESPEAQQPTNVNEILVEGVMVGLKRFFNGKVPKEEEHHDDLRVVCVGGTYFLDCKGHGKAVKMAKAYEEERFIMGDVVLHLEWVCRSKMRGYRKGCVAEGGLFFGAYLCGNIPATGYDGDLQLLQFHHKNPTAIR</sequence>
<dbReference type="AlphaFoldDB" id="A0A0G4I6K1"/>
<accession>A0A0G4I6K1</accession>
<reference evidence="1" key="1">
    <citation type="submission" date="2014-11" db="EMBL/GenBank/DDBJ databases">
        <authorList>
            <person name="Otto D Thomas"/>
            <person name="Naeem Raeece"/>
        </authorList>
    </citation>
    <scope>NUCLEOTIDE SEQUENCE</scope>
</reference>
<evidence type="ECO:0000313" key="1">
    <source>
        <dbReference type="EMBL" id="CEM52670.1"/>
    </source>
</evidence>
<dbReference type="EMBL" id="CDMZ01005331">
    <property type="protein sequence ID" value="CEM52670.1"/>
    <property type="molecule type" value="Genomic_DNA"/>
</dbReference>
<protein>
    <submittedName>
        <fullName evidence="1">Uncharacterized protein</fullName>
    </submittedName>
</protein>
<dbReference type="VEuPathDB" id="CryptoDB:Cvel_11440"/>
<organism evidence="1">
    <name type="scientific">Chromera velia CCMP2878</name>
    <dbReference type="NCBI Taxonomy" id="1169474"/>
    <lineage>
        <taxon>Eukaryota</taxon>
        <taxon>Sar</taxon>
        <taxon>Alveolata</taxon>
        <taxon>Colpodellida</taxon>
        <taxon>Chromeraceae</taxon>
        <taxon>Chromera</taxon>
    </lineage>
</organism>
<proteinExistence type="predicted"/>
<gene>
    <name evidence="1" type="ORF">Cvel_11440</name>
</gene>
<name>A0A0G4I6K1_9ALVE</name>